<proteinExistence type="predicted"/>
<dbReference type="EMBL" id="JBHTAP010000001">
    <property type="protein sequence ID" value="MFC7234463.1"/>
    <property type="molecule type" value="Genomic_DNA"/>
</dbReference>
<reference evidence="2 3" key="1">
    <citation type="journal article" date="2019" name="Int. J. Syst. Evol. Microbiol.">
        <title>The Global Catalogue of Microorganisms (GCM) 10K type strain sequencing project: providing services to taxonomists for standard genome sequencing and annotation.</title>
        <authorList>
            <consortium name="The Broad Institute Genomics Platform"/>
            <consortium name="The Broad Institute Genome Sequencing Center for Infectious Disease"/>
            <person name="Wu L."/>
            <person name="Ma J."/>
        </authorList>
    </citation>
    <scope>NUCLEOTIDE SEQUENCE [LARGE SCALE GENOMIC DNA]</scope>
    <source>
        <strain evidence="2 3">DT85</strain>
    </source>
</reference>
<evidence type="ECO:0000313" key="2">
    <source>
        <dbReference type="EMBL" id="MFC7234463.1"/>
    </source>
</evidence>
<gene>
    <name evidence="2" type="ORF">ACFQJ4_03935</name>
</gene>
<accession>A0ABD5ZMJ5</accession>
<dbReference type="GeneID" id="79266130"/>
<keyword evidence="3" id="KW-1185">Reference proteome</keyword>
<dbReference type="InterPro" id="IPR018664">
    <property type="entry name" value="DUF2103_metal-binding"/>
</dbReference>
<name>A0ABD5ZMJ5_9EURY</name>
<sequence>MECRQCGTPLERPGDFCLTCREPNAEVAVLDLDRDRATVTCLYDGEVVAERTVTTRPEDDPEQEPRELRNFAGLVADEVHRKRPEEVYAAGDRDVLSAVRGELHYTLYRVADEDPVEAVRARQGDAPLEVVDKAPAEKLGGSHTTLIGKRAGRRAISTVGEHPNVKKIIPGPIDAGGSGSRSGVRAKATRADENGNVRLLLRDGSSVQENRVVTTAGDRETGERLRDDLNGALRDAELQE</sequence>
<dbReference type="AlphaFoldDB" id="A0ABD5ZMJ5"/>
<comment type="caution">
    <text evidence="2">The sequence shown here is derived from an EMBL/GenBank/DDBJ whole genome shotgun (WGS) entry which is preliminary data.</text>
</comment>
<feature type="compositionally biased region" description="Basic and acidic residues" evidence="1">
    <location>
        <begin position="217"/>
        <end position="240"/>
    </location>
</feature>
<dbReference type="RefSeq" id="WP_276235470.1">
    <property type="nucleotide sequence ID" value="NZ_CP119802.1"/>
</dbReference>
<feature type="region of interest" description="Disordered" evidence="1">
    <location>
        <begin position="164"/>
        <end position="240"/>
    </location>
</feature>
<evidence type="ECO:0000313" key="3">
    <source>
        <dbReference type="Proteomes" id="UP001596398"/>
    </source>
</evidence>
<organism evidence="2 3">
    <name type="scientific">Halosegnis marinus</name>
    <dbReference type="NCBI Taxonomy" id="3034023"/>
    <lineage>
        <taxon>Archaea</taxon>
        <taxon>Methanobacteriati</taxon>
        <taxon>Methanobacteriota</taxon>
        <taxon>Stenosarchaea group</taxon>
        <taxon>Halobacteria</taxon>
        <taxon>Halobacteriales</taxon>
        <taxon>Natronomonadaceae</taxon>
        <taxon>Halosegnis</taxon>
    </lineage>
</organism>
<dbReference type="Pfam" id="PF09876">
    <property type="entry name" value="DUF2103"/>
    <property type="match status" value="1"/>
</dbReference>
<dbReference type="Proteomes" id="UP001596398">
    <property type="component" value="Unassembled WGS sequence"/>
</dbReference>
<protein>
    <submittedName>
        <fullName evidence="2">DUF2103 domain-containing protein</fullName>
    </submittedName>
</protein>
<evidence type="ECO:0000256" key="1">
    <source>
        <dbReference type="SAM" id="MobiDB-lite"/>
    </source>
</evidence>